<proteinExistence type="predicted"/>
<evidence type="ECO:0000256" key="1">
    <source>
        <dbReference type="SAM" id="Phobius"/>
    </source>
</evidence>
<gene>
    <name evidence="2" type="ORF">HAQ05_03600</name>
</gene>
<dbReference type="EMBL" id="JAAOCA010000003">
    <property type="protein sequence ID" value="MBD1597800.1"/>
    <property type="molecule type" value="Genomic_DNA"/>
</dbReference>
<feature type="transmembrane region" description="Helical" evidence="1">
    <location>
        <begin position="53"/>
        <end position="71"/>
    </location>
</feature>
<feature type="transmembrane region" description="Helical" evidence="1">
    <location>
        <begin position="30"/>
        <end position="47"/>
    </location>
</feature>
<accession>A0ABR7YXA3</accession>
<organism evidence="2 3">
    <name type="scientific">Pseudomonas typographi</name>
    <dbReference type="NCBI Taxonomy" id="2715964"/>
    <lineage>
        <taxon>Bacteria</taxon>
        <taxon>Pseudomonadati</taxon>
        <taxon>Pseudomonadota</taxon>
        <taxon>Gammaproteobacteria</taxon>
        <taxon>Pseudomonadales</taxon>
        <taxon>Pseudomonadaceae</taxon>
        <taxon>Pseudomonas</taxon>
    </lineage>
</organism>
<name>A0ABR7YXA3_9PSED</name>
<keyword evidence="1" id="KW-1133">Transmembrane helix</keyword>
<evidence type="ECO:0000313" key="2">
    <source>
        <dbReference type="EMBL" id="MBD1597800.1"/>
    </source>
</evidence>
<dbReference type="Proteomes" id="UP000805841">
    <property type="component" value="Unassembled WGS sequence"/>
</dbReference>
<evidence type="ECO:0008006" key="4">
    <source>
        <dbReference type="Google" id="ProtNLM"/>
    </source>
</evidence>
<evidence type="ECO:0000313" key="3">
    <source>
        <dbReference type="Proteomes" id="UP000805841"/>
    </source>
</evidence>
<keyword evidence="3" id="KW-1185">Reference proteome</keyword>
<comment type="caution">
    <text evidence="2">The sequence shown here is derived from an EMBL/GenBank/DDBJ whole genome shotgun (WGS) entry which is preliminary data.</text>
</comment>
<reference evidence="2 3" key="1">
    <citation type="journal article" date="2020" name="Insects">
        <title>Bacteria Belonging to Pseudomonas typographi sp. nov. from the Bark Beetle Ips typographus Have Genomic Potential to Aid in the Host Ecology.</title>
        <authorList>
            <person name="Peral-Aranega E."/>
            <person name="Saati-Santamaria Z."/>
            <person name="Kolarik M."/>
            <person name="Rivas R."/>
            <person name="Garcia-Fraile P."/>
        </authorList>
    </citation>
    <scope>NUCLEOTIDE SEQUENCE [LARGE SCALE GENOMIC DNA]</scope>
    <source>
        <strain evidence="2 3">CA3A</strain>
    </source>
</reference>
<sequence>MFDIDWIQWPAMLVSVIAAWYVGSQRPRRRMVAFWCFIASNVLWIAWGVHANAYALICLQLCLCVMNVRGFRRNLRQAKGRTQ</sequence>
<feature type="transmembrane region" description="Helical" evidence="1">
    <location>
        <begin position="6"/>
        <end position="23"/>
    </location>
</feature>
<protein>
    <recommendedName>
        <fullName evidence="4">Amino acid transporter</fullName>
    </recommendedName>
</protein>
<dbReference type="RefSeq" id="WP_190417451.1">
    <property type="nucleotide sequence ID" value="NZ_JAAOCA010000003.1"/>
</dbReference>
<keyword evidence="1" id="KW-0472">Membrane</keyword>
<keyword evidence="1" id="KW-0812">Transmembrane</keyword>